<dbReference type="InterPro" id="IPR036188">
    <property type="entry name" value="FAD/NAD-bd_sf"/>
</dbReference>
<dbReference type="GO" id="GO:0016491">
    <property type="term" value="F:oxidoreductase activity"/>
    <property type="evidence" value="ECO:0007669"/>
    <property type="project" value="UniProtKB-KW"/>
</dbReference>
<dbReference type="Gene3D" id="3.50.50.60">
    <property type="entry name" value="FAD/NAD(P)-binding domain"/>
    <property type="match status" value="1"/>
</dbReference>
<reference evidence="4 5" key="1">
    <citation type="journal article" date="2010" name="Int. J. Syst. Evol. Microbiol.">
        <title>Bacillus horneckiae sp. nov., isolated from a spacecraft-assembly clean room.</title>
        <authorList>
            <person name="Vaishampayan P."/>
            <person name="Probst A."/>
            <person name="Krishnamurthi S."/>
            <person name="Ghosh S."/>
            <person name="Osman S."/>
            <person name="McDowall A."/>
            <person name="Ruckmani A."/>
            <person name="Mayilraj S."/>
            <person name="Venkateswaran K."/>
        </authorList>
    </citation>
    <scope>NUCLEOTIDE SEQUENCE [LARGE SCALE GENOMIC DNA]</scope>
    <source>
        <strain evidence="5">1PO1SC</strain>
    </source>
</reference>
<keyword evidence="1" id="KW-0560">Oxidoreductase</keyword>
<keyword evidence="2" id="KW-0472">Membrane</keyword>
<keyword evidence="2" id="KW-1133">Transmembrane helix</keyword>
<keyword evidence="2" id="KW-0812">Transmembrane</keyword>
<dbReference type="Proteomes" id="UP000233343">
    <property type="component" value="Unassembled WGS sequence"/>
</dbReference>
<feature type="domain" description="FAD dependent oxidoreductase" evidence="3">
    <location>
        <begin position="4"/>
        <end position="351"/>
    </location>
</feature>
<dbReference type="Pfam" id="PF01266">
    <property type="entry name" value="DAO"/>
    <property type="match status" value="1"/>
</dbReference>
<protein>
    <submittedName>
        <fullName evidence="4">FAD-dependent oxidoreductase</fullName>
    </submittedName>
</protein>
<dbReference type="GO" id="GO:0005737">
    <property type="term" value="C:cytoplasm"/>
    <property type="evidence" value="ECO:0007669"/>
    <property type="project" value="TreeGrafter"/>
</dbReference>
<evidence type="ECO:0000259" key="3">
    <source>
        <dbReference type="Pfam" id="PF01266"/>
    </source>
</evidence>
<evidence type="ECO:0000313" key="5">
    <source>
        <dbReference type="Proteomes" id="UP000233343"/>
    </source>
</evidence>
<feature type="transmembrane region" description="Helical" evidence="2">
    <location>
        <begin position="6"/>
        <end position="22"/>
    </location>
</feature>
<comment type="caution">
    <text evidence="4">The sequence shown here is derived from an EMBL/GenBank/DDBJ whole genome shotgun (WGS) entry which is preliminary data.</text>
</comment>
<proteinExistence type="predicted"/>
<dbReference type="PANTHER" id="PTHR13847">
    <property type="entry name" value="SARCOSINE DEHYDROGENASE-RELATED"/>
    <property type="match status" value="1"/>
</dbReference>
<dbReference type="RefSeq" id="WP_066192995.1">
    <property type="nucleotide sequence ID" value="NZ_JAFDQP010000019.1"/>
</dbReference>
<dbReference type="AlphaFoldDB" id="A0A2N0ZCH6"/>
<sequence length="387" mass="43451">MNYDVIVVGGGIIGASIAFFLTKNKGAKVLLCEKGKPPGDGATSISGGLLRVHHTNKANQHLSFKSLQIYRQLTETKKMNFGYNPIGFSIIVGPEYVENINKNVHYMNNLKLPSNVYSPQEYRLREKEINTENVGAICYEPLGGYGDPAKSSMSFLNEAINQGLDLMEGTEVQDLIINNDRVVGVKTNFKNIYAKQVIVASNFWSKKLTRKLDLDIPLYTKRLGVVFAQAKNNNKVISHSYIDDTSDTYMRPFPDGRILIGIRSSNCEANKYSLSKKVHFKEAEEALYRAAKRFPRLENGRLLGGRIGFDSYTPDQNPIIGPSEIEGLYLSIGFSGGGYKIAPAVGEYVAEEISKNKQISELEYYRVSRFQDSHSTYFQTDTMYKYM</sequence>
<dbReference type="EMBL" id="PISD01000049">
    <property type="protein sequence ID" value="PKG27199.1"/>
    <property type="molecule type" value="Genomic_DNA"/>
</dbReference>
<evidence type="ECO:0000313" key="4">
    <source>
        <dbReference type="EMBL" id="PKG27199.1"/>
    </source>
</evidence>
<name>A0A2N0ZCH6_9BACI</name>
<gene>
    <name evidence="4" type="ORF">CWS20_20360</name>
</gene>
<evidence type="ECO:0000256" key="1">
    <source>
        <dbReference type="ARBA" id="ARBA00023002"/>
    </source>
</evidence>
<dbReference type="SUPFAM" id="SSF51905">
    <property type="entry name" value="FAD/NAD(P)-binding domain"/>
    <property type="match status" value="1"/>
</dbReference>
<accession>A0A2N0ZCH6</accession>
<evidence type="ECO:0000256" key="2">
    <source>
        <dbReference type="SAM" id="Phobius"/>
    </source>
</evidence>
<dbReference type="Gene3D" id="3.30.9.10">
    <property type="entry name" value="D-Amino Acid Oxidase, subunit A, domain 2"/>
    <property type="match status" value="1"/>
</dbReference>
<dbReference type="InterPro" id="IPR006076">
    <property type="entry name" value="FAD-dep_OxRdtase"/>
</dbReference>
<keyword evidence="5" id="KW-1185">Reference proteome</keyword>
<organism evidence="4 5">
    <name type="scientific">Cytobacillus horneckiae</name>
    <dbReference type="NCBI Taxonomy" id="549687"/>
    <lineage>
        <taxon>Bacteria</taxon>
        <taxon>Bacillati</taxon>
        <taxon>Bacillota</taxon>
        <taxon>Bacilli</taxon>
        <taxon>Bacillales</taxon>
        <taxon>Bacillaceae</taxon>
        <taxon>Cytobacillus</taxon>
    </lineage>
</organism>
<dbReference type="PANTHER" id="PTHR13847:SF287">
    <property type="entry name" value="FAD-DEPENDENT OXIDOREDUCTASE DOMAIN-CONTAINING PROTEIN 1"/>
    <property type="match status" value="1"/>
</dbReference>